<evidence type="ECO:0000313" key="1">
    <source>
        <dbReference type="EMBL" id="OAP87591.1"/>
    </source>
</evidence>
<dbReference type="RefSeq" id="WP_064219995.1">
    <property type="nucleotide sequence ID" value="NZ_LVXZ01000207.1"/>
</dbReference>
<protein>
    <submittedName>
        <fullName evidence="1">Uncharacterized protein</fullName>
    </submittedName>
</protein>
<comment type="caution">
    <text evidence="1">The sequence shown here is derived from an EMBL/GenBank/DDBJ whole genome shotgun (WGS) entry which is preliminary data.</text>
</comment>
<evidence type="ECO:0000313" key="2">
    <source>
        <dbReference type="Proteomes" id="UP000078302"/>
    </source>
</evidence>
<accession>A0A179B8Z2</accession>
<proteinExistence type="predicted"/>
<name>A0A179B8Z2_ACIFR</name>
<dbReference type="Proteomes" id="UP000078302">
    <property type="component" value="Unassembled WGS sequence"/>
</dbReference>
<dbReference type="EMBL" id="LVXZ01000207">
    <property type="protein sequence ID" value="OAP87591.1"/>
    <property type="molecule type" value="Genomic_DNA"/>
</dbReference>
<organism evidence="1 2">
    <name type="scientific">Acidithiobacillus ferrooxidans</name>
    <name type="common">Thiobacillus ferrooxidans</name>
    <dbReference type="NCBI Taxonomy" id="920"/>
    <lineage>
        <taxon>Bacteria</taxon>
        <taxon>Pseudomonadati</taxon>
        <taxon>Pseudomonadota</taxon>
        <taxon>Acidithiobacillia</taxon>
        <taxon>Acidithiobacillales</taxon>
        <taxon>Acidithiobacillaceae</taxon>
        <taxon>Acidithiobacillus</taxon>
    </lineage>
</organism>
<dbReference type="AlphaFoldDB" id="A0A179B8Z2"/>
<keyword evidence="2" id="KW-1185">Reference proteome</keyword>
<reference evidence="1 2" key="1">
    <citation type="submission" date="2016-04" db="EMBL/GenBank/DDBJ databases">
        <title>Acidithiobacillus ferrooxidans genome sequencing and assembly.</title>
        <authorList>
            <person name="Zhou Z."/>
        </authorList>
    </citation>
    <scope>NUCLEOTIDE SEQUENCE [LARGE SCALE GENOMIC DNA]</scope>
    <source>
        <strain evidence="1 2">BY0502</strain>
    </source>
</reference>
<sequence>MVMIIRVSTLFAVVVIAAKAGIFVADDASLFKNRALEPVEKKVGRLIDEAMRRRSEIEEAADGVADMAQAVAVSVVRAIVRVVGGAVRRVVHSKGVAARSFLGRSLWATTVFRSALVGMAGKPLFRDVEAHHAIA</sequence>
<gene>
    <name evidence="1" type="ORF">A4H96_13065</name>
</gene>